<dbReference type="GO" id="GO:0000150">
    <property type="term" value="F:DNA strand exchange activity"/>
    <property type="evidence" value="ECO:0007669"/>
    <property type="project" value="InterPro"/>
</dbReference>
<sequence length="453" mass="49469">MQALIYCRISRDRSGEHAGVQRQEADCRELAASLGWDVADVLVDNDVSATKSRPRPAFVRLIDLLSSGAYGGLLFWHPDRAYRRLEDLGSLIEVAKANNVAIRTVKAGEIDLTTASGILQAEILASVAKHETARMAERVKRAKAETLAQGGYRGGPRPFGYEKDGLTIRESEAVLVREAAAHVLGGGSLRRLTMDWNDRGHVTARGHQWRVSTIRHILLTPRVAGLVPINGRSTDDAGKAQWPGIISEDDWRAVVAILRDPARTTTTSYEIAHQGVGGAYLCGVCGATVNTVKSEVGRSYKCSKSTHLSAKKSSVDEFVDELVIGRLSMPDAVEAFAGRGGGDAGALRAERDRLDSALAERVDMLDAGDLSVEQFRRSSGRLREQLAAVDRKLAAESERSPLAELLFADDVAEQWKSLTPAVRSQVIKALMVVRILRFERRGPMSGRIAIEWR</sequence>
<dbReference type="InterPro" id="IPR011109">
    <property type="entry name" value="DNA_bind_recombinase_dom"/>
</dbReference>
<evidence type="ECO:0000259" key="2">
    <source>
        <dbReference type="PROSITE" id="PS51737"/>
    </source>
</evidence>
<dbReference type="SUPFAM" id="SSF53041">
    <property type="entry name" value="Resolvase-like"/>
    <property type="match status" value="1"/>
</dbReference>
<dbReference type="GO" id="GO:0003677">
    <property type="term" value="F:DNA binding"/>
    <property type="evidence" value="ECO:0007669"/>
    <property type="project" value="InterPro"/>
</dbReference>
<keyword evidence="4" id="KW-1185">Reference proteome</keyword>
<proteinExistence type="predicted"/>
<dbReference type="Gene3D" id="3.40.50.1390">
    <property type="entry name" value="Resolvase, N-terminal catalytic domain"/>
    <property type="match status" value="1"/>
</dbReference>
<organism evidence="3 4">
    <name type="scientific">Tsukamurella conjunctivitidis</name>
    <dbReference type="NCBI Taxonomy" id="2592068"/>
    <lineage>
        <taxon>Bacteria</taxon>
        <taxon>Bacillati</taxon>
        <taxon>Actinomycetota</taxon>
        <taxon>Actinomycetes</taxon>
        <taxon>Mycobacteriales</taxon>
        <taxon>Tsukamurellaceae</taxon>
        <taxon>Tsukamurella</taxon>
    </lineage>
</organism>
<comment type="caution">
    <text evidence="3">The sequence shown here is derived from an EMBL/GenBank/DDBJ whole genome shotgun (WGS) entry which is preliminary data.</text>
</comment>
<dbReference type="PROSITE" id="PS51737">
    <property type="entry name" value="RECOMBINASE_DNA_BIND"/>
    <property type="match status" value="1"/>
</dbReference>
<dbReference type="AlphaFoldDB" id="A0A5C5RYX9"/>
<name>A0A5C5RYX9_9ACTN</name>
<dbReference type="InterPro" id="IPR050639">
    <property type="entry name" value="SSR_resolvase"/>
</dbReference>
<dbReference type="PANTHER" id="PTHR30461:SF23">
    <property type="entry name" value="DNA RECOMBINASE-RELATED"/>
    <property type="match status" value="1"/>
</dbReference>
<dbReference type="InterPro" id="IPR038109">
    <property type="entry name" value="DNA_bind_recomb_sf"/>
</dbReference>
<dbReference type="Pfam" id="PF07508">
    <property type="entry name" value="Recombinase"/>
    <property type="match status" value="1"/>
</dbReference>
<protein>
    <submittedName>
        <fullName evidence="3">Recombinase family protein</fullName>
    </submittedName>
</protein>
<dbReference type="PANTHER" id="PTHR30461">
    <property type="entry name" value="DNA-INVERTASE FROM LAMBDOID PROPHAGE"/>
    <property type="match status" value="1"/>
</dbReference>
<accession>A0A5C5RYX9</accession>
<evidence type="ECO:0000259" key="1">
    <source>
        <dbReference type="PROSITE" id="PS51736"/>
    </source>
</evidence>
<dbReference type="Proteomes" id="UP000319375">
    <property type="component" value="Unassembled WGS sequence"/>
</dbReference>
<dbReference type="CDD" id="cd00338">
    <property type="entry name" value="Ser_Recombinase"/>
    <property type="match status" value="1"/>
</dbReference>
<gene>
    <name evidence="3" type="ORF">FK530_19020</name>
</gene>
<dbReference type="RefSeq" id="WP_146488552.1">
    <property type="nucleotide sequence ID" value="NZ_VIGX01000014.1"/>
</dbReference>
<dbReference type="EMBL" id="VIGX01000014">
    <property type="protein sequence ID" value="TWS27415.1"/>
    <property type="molecule type" value="Genomic_DNA"/>
</dbReference>
<feature type="domain" description="Recombinase" evidence="2">
    <location>
        <begin position="158"/>
        <end position="264"/>
    </location>
</feature>
<dbReference type="Gene3D" id="3.90.1750.20">
    <property type="entry name" value="Putative Large Serine Recombinase, Chain B, Domain 2"/>
    <property type="match status" value="1"/>
</dbReference>
<evidence type="ECO:0000313" key="4">
    <source>
        <dbReference type="Proteomes" id="UP000319375"/>
    </source>
</evidence>
<dbReference type="PROSITE" id="PS51736">
    <property type="entry name" value="RECOMBINASES_3"/>
    <property type="match status" value="1"/>
</dbReference>
<feature type="domain" description="Resolvase/invertase-type recombinase catalytic" evidence="1">
    <location>
        <begin position="2"/>
        <end position="150"/>
    </location>
</feature>
<dbReference type="SMART" id="SM00857">
    <property type="entry name" value="Resolvase"/>
    <property type="match status" value="1"/>
</dbReference>
<dbReference type="Pfam" id="PF00239">
    <property type="entry name" value="Resolvase"/>
    <property type="match status" value="1"/>
</dbReference>
<dbReference type="InterPro" id="IPR006119">
    <property type="entry name" value="Resolv_N"/>
</dbReference>
<dbReference type="InterPro" id="IPR036162">
    <property type="entry name" value="Resolvase-like_N_sf"/>
</dbReference>
<dbReference type="OrthoDB" id="4500247at2"/>
<evidence type="ECO:0000313" key="3">
    <source>
        <dbReference type="EMBL" id="TWS27415.1"/>
    </source>
</evidence>
<reference evidence="3 4" key="1">
    <citation type="submission" date="2019-06" db="EMBL/GenBank/DDBJ databases">
        <title>Tsukamurella conjunctivitidis sp. nov., Tsukamurella assacharolytica sp. nov. and Tsukamurella sputae sp. nov. isolated from patients with conjunctivitis, bacteraemia (lymphoma) and respiratory infection (sputum) in Hong Kong.</title>
        <authorList>
            <person name="Teng J.L.L."/>
            <person name="Lee H.H."/>
            <person name="Fong J.Y.H."/>
            <person name="Fok K.M.N."/>
            <person name="Lau S.K.P."/>
            <person name="Woo P.C.Y."/>
        </authorList>
    </citation>
    <scope>NUCLEOTIDE SEQUENCE [LARGE SCALE GENOMIC DNA]</scope>
    <source>
        <strain evidence="3 4">HKU72</strain>
    </source>
</reference>